<feature type="region of interest" description="Disordered" evidence="1">
    <location>
        <begin position="358"/>
        <end position="393"/>
    </location>
</feature>
<evidence type="ECO:0000313" key="3">
    <source>
        <dbReference type="Proteomes" id="UP001201163"/>
    </source>
</evidence>
<gene>
    <name evidence="2" type="ORF">EDB92DRAFT_565996</name>
</gene>
<dbReference type="SUPFAM" id="SSF52047">
    <property type="entry name" value="RNI-like"/>
    <property type="match status" value="1"/>
</dbReference>
<dbReference type="AlphaFoldDB" id="A0AAD4LGD6"/>
<comment type="caution">
    <text evidence="2">The sequence shown here is derived from an EMBL/GenBank/DDBJ whole genome shotgun (WGS) entry which is preliminary data.</text>
</comment>
<name>A0AAD4LGD6_9AGAM</name>
<accession>A0AAD4LGD6</accession>
<evidence type="ECO:0000256" key="1">
    <source>
        <dbReference type="SAM" id="MobiDB-lite"/>
    </source>
</evidence>
<protein>
    <recommendedName>
        <fullName evidence="4">F-box domain-containing protein</fullName>
    </recommendedName>
</protein>
<evidence type="ECO:0008006" key="4">
    <source>
        <dbReference type="Google" id="ProtNLM"/>
    </source>
</evidence>
<proteinExistence type="predicted"/>
<dbReference type="Proteomes" id="UP001201163">
    <property type="component" value="Unassembled WGS sequence"/>
</dbReference>
<organism evidence="2 3">
    <name type="scientific">Lactarius akahatsu</name>
    <dbReference type="NCBI Taxonomy" id="416441"/>
    <lineage>
        <taxon>Eukaryota</taxon>
        <taxon>Fungi</taxon>
        <taxon>Dikarya</taxon>
        <taxon>Basidiomycota</taxon>
        <taxon>Agaricomycotina</taxon>
        <taxon>Agaricomycetes</taxon>
        <taxon>Russulales</taxon>
        <taxon>Russulaceae</taxon>
        <taxon>Lactarius</taxon>
    </lineage>
</organism>
<keyword evidence="3" id="KW-1185">Reference proteome</keyword>
<reference evidence="2" key="1">
    <citation type="submission" date="2022-01" db="EMBL/GenBank/DDBJ databases">
        <title>Comparative genomics reveals a dynamic genome evolution in the ectomycorrhizal milk-cap (Lactarius) mushrooms.</title>
        <authorList>
            <consortium name="DOE Joint Genome Institute"/>
            <person name="Lebreton A."/>
            <person name="Tang N."/>
            <person name="Kuo A."/>
            <person name="LaButti K."/>
            <person name="Drula E."/>
            <person name="Barry K."/>
            <person name="Clum A."/>
            <person name="Lipzen A."/>
            <person name="Mousain D."/>
            <person name="Ng V."/>
            <person name="Wang R."/>
            <person name="Wang X."/>
            <person name="Dai Y."/>
            <person name="Henrissat B."/>
            <person name="Grigoriev I.V."/>
            <person name="Guerin-Laguette A."/>
            <person name="Yu F."/>
            <person name="Martin F.M."/>
        </authorList>
    </citation>
    <scope>NUCLEOTIDE SEQUENCE</scope>
    <source>
        <strain evidence="2">QP</strain>
    </source>
</reference>
<evidence type="ECO:0000313" key="2">
    <source>
        <dbReference type="EMBL" id="KAH8992399.1"/>
    </source>
</evidence>
<dbReference type="EMBL" id="JAKELL010000022">
    <property type="protein sequence ID" value="KAH8992399.1"/>
    <property type="molecule type" value="Genomic_DNA"/>
</dbReference>
<sequence length="393" mass="43819">MEPKAHFLVQTPHSRHPLQYSMEESTVFPREWPVQIASGGELGAGRAHEELCNFSTIEVLPEDVLLEIFDFYKLASTTLSWGWHELAHVCQRWRCIVFASQCRLGLRLLCTYGTPVKKTLDCWLTLPIVVRYNGTAPSSPDDEESIVTALQHRDRICEIDLILQGPLSEKVYEIMQEPFPLLERVALRSCDSAVLVLPSTFLGGSTPHLRVLHLDSIAFPALPQLLSSACDLVDLQLQRVPSTGYILPEALVAGLSMATKLKTFHLHFASPTSHSSPRSTPPPSLGRAVPLYSDQFRFPRDVQLPRRPSLPNQCAFPRACAYRVLRPDQLRRPTARPVPRSLGSAEAPRTERNCYLTTTASPSPLLGREAHRARPSGSVCMSASGDQVSRYPR</sequence>